<organism evidence="1 2">
    <name type="scientific">Dorcoceras hygrometricum</name>
    <dbReference type="NCBI Taxonomy" id="472368"/>
    <lineage>
        <taxon>Eukaryota</taxon>
        <taxon>Viridiplantae</taxon>
        <taxon>Streptophyta</taxon>
        <taxon>Embryophyta</taxon>
        <taxon>Tracheophyta</taxon>
        <taxon>Spermatophyta</taxon>
        <taxon>Magnoliopsida</taxon>
        <taxon>eudicotyledons</taxon>
        <taxon>Gunneridae</taxon>
        <taxon>Pentapetalae</taxon>
        <taxon>asterids</taxon>
        <taxon>lamiids</taxon>
        <taxon>Lamiales</taxon>
        <taxon>Gesneriaceae</taxon>
        <taxon>Didymocarpoideae</taxon>
        <taxon>Trichosporeae</taxon>
        <taxon>Loxocarpinae</taxon>
        <taxon>Dorcoceras</taxon>
    </lineage>
</organism>
<evidence type="ECO:0000313" key="2">
    <source>
        <dbReference type="Proteomes" id="UP000250235"/>
    </source>
</evidence>
<protein>
    <submittedName>
        <fullName evidence="1">Uncharacterized protein</fullName>
    </submittedName>
</protein>
<accession>A0A2Z7C322</accession>
<proteinExistence type="predicted"/>
<reference evidence="1 2" key="1">
    <citation type="journal article" date="2015" name="Proc. Natl. Acad. Sci. U.S.A.">
        <title>The resurrection genome of Boea hygrometrica: A blueprint for survival of dehydration.</title>
        <authorList>
            <person name="Xiao L."/>
            <person name="Yang G."/>
            <person name="Zhang L."/>
            <person name="Yang X."/>
            <person name="Zhao S."/>
            <person name="Ji Z."/>
            <person name="Zhou Q."/>
            <person name="Hu M."/>
            <person name="Wang Y."/>
            <person name="Chen M."/>
            <person name="Xu Y."/>
            <person name="Jin H."/>
            <person name="Xiao X."/>
            <person name="Hu G."/>
            <person name="Bao F."/>
            <person name="Hu Y."/>
            <person name="Wan P."/>
            <person name="Li L."/>
            <person name="Deng X."/>
            <person name="Kuang T."/>
            <person name="Xiang C."/>
            <person name="Zhu J.K."/>
            <person name="Oliver M.J."/>
            <person name="He Y."/>
        </authorList>
    </citation>
    <scope>NUCLEOTIDE SEQUENCE [LARGE SCALE GENOMIC DNA]</scope>
    <source>
        <strain evidence="2">cv. XS01</strain>
    </source>
</reference>
<gene>
    <name evidence="1" type="ORF">F511_37931</name>
</gene>
<dbReference type="AlphaFoldDB" id="A0A2Z7C322"/>
<dbReference type="EMBL" id="KV000470">
    <property type="protein sequence ID" value="KZV40258.1"/>
    <property type="molecule type" value="Genomic_DNA"/>
</dbReference>
<keyword evidence="2" id="KW-1185">Reference proteome</keyword>
<evidence type="ECO:0000313" key="1">
    <source>
        <dbReference type="EMBL" id="KZV40258.1"/>
    </source>
</evidence>
<name>A0A2Z7C322_9LAMI</name>
<dbReference type="Proteomes" id="UP000250235">
    <property type="component" value="Unassembled WGS sequence"/>
</dbReference>
<sequence>MASSLFVNTLQVDFASSFAMEHIGMIRMFKSLEDTGLRGFLEGTTSIFENVVTELFVNAKVIAGTFLSTVCSLKLVVTEDIFSAAFKLPIEGITGLAHIPKETIAEMRNEHQAHDEHGSVQGSDRSLKERSAAIVLPVTNLETITTSEKNNSTHQGPAPSNLQLVVPPPTDLSTLQFMDTTAQTLTNLSTRVSSLDLTYSRIRDDTNLTRHHTTLIRDQLKNAVEGLDIKIDVLESTLSQRIDDSHQHFTKLETTIVRNYADSQQQLVDELASLKSQLATMVESIKKFGVRPRVNRQRLKNN</sequence>